<dbReference type="EMBL" id="DF837093">
    <property type="protein sequence ID" value="GAN11676.1"/>
    <property type="molecule type" value="Genomic_DNA"/>
</dbReference>
<dbReference type="AlphaFoldDB" id="A0A0C9MLJ5"/>
<keyword evidence="2" id="KW-1185">Reference proteome</keyword>
<gene>
    <name evidence="1" type="ORF">MAM1_0804d11257</name>
</gene>
<accession>A0A0C9MLJ5</accession>
<sequence length="83" mass="9244">MTDYNIARITEHVKTIEQIVKEGSVIAQNQQDLLNTQISVMLNIHDTLIEIKQQLQLQFQQLVAATNTATPPAASKNSKNGKN</sequence>
<organism evidence="1">
    <name type="scientific">Mucor ambiguus</name>
    <dbReference type="NCBI Taxonomy" id="91626"/>
    <lineage>
        <taxon>Eukaryota</taxon>
        <taxon>Fungi</taxon>
        <taxon>Fungi incertae sedis</taxon>
        <taxon>Mucoromycota</taxon>
        <taxon>Mucoromycotina</taxon>
        <taxon>Mucoromycetes</taxon>
        <taxon>Mucorales</taxon>
        <taxon>Mucorineae</taxon>
        <taxon>Mucoraceae</taxon>
        <taxon>Mucor</taxon>
    </lineage>
</organism>
<dbReference type="Proteomes" id="UP000053815">
    <property type="component" value="Unassembled WGS sequence"/>
</dbReference>
<proteinExistence type="predicted"/>
<name>A0A0C9MLJ5_9FUNG</name>
<reference evidence="1" key="1">
    <citation type="submission" date="2014-09" db="EMBL/GenBank/DDBJ databases">
        <title>Draft genome sequence of an oleaginous Mucoromycotina fungus Mucor ambiguus NBRC6742.</title>
        <authorList>
            <person name="Takeda I."/>
            <person name="Yamane N."/>
            <person name="Morita T."/>
            <person name="Tamano K."/>
            <person name="Machida M."/>
            <person name="Baker S."/>
            <person name="Koike H."/>
        </authorList>
    </citation>
    <scope>NUCLEOTIDE SEQUENCE</scope>
    <source>
        <strain evidence="1">NBRC 6742</strain>
    </source>
</reference>
<evidence type="ECO:0000313" key="1">
    <source>
        <dbReference type="EMBL" id="GAN11676.1"/>
    </source>
</evidence>
<protein>
    <submittedName>
        <fullName evidence="1">Uncharacterized protein</fullName>
    </submittedName>
</protein>
<evidence type="ECO:0000313" key="2">
    <source>
        <dbReference type="Proteomes" id="UP000053815"/>
    </source>
</evidence>